<dbReference type="GO" id="GO:0016020">
    <property type="term" value="C:membrane"/>
    <property type="evidence" value="ECO:0007669"/>
    <property type="project" value="UniProtKB-SubCell"/>
</dbReference>
<name>A0A814SEV0_9BILA</name>
<evidence type="ECO:0000256" key="4">
    <source>
        <dbReference type="ARBA" id="ARBA00022989"/>
    </source>
</evidence>
<keyword evidence="3 7" id="KW-0812">Transmembrane</keyword>
<proteinExistence type="inferred from homology"/>
<dbReference type="GO" id="GO:0019706">
    <property type="term" value="F:protein-cysteine S-palmitoyltransferase activity"/>
    <property type="evidence" value="ECO:0007669"/>
    <property type="project" value="UniProtKB-EC"/>
</dbReference>
<dbReference type="EMBL" id="CAJOAY010000046">
    <property type="protein sequence ID" value="CAF3506778.1"/>
    <property type="molecule type" value="Genomic_DNA"/>
</dbReference>
<evidence type="ECO:0000256" key="1">
    <source>
        <dbReference type="ARBA" id="ARBA00004141"/>
    </source>
</evidence>
<keyword evidence="4 7" id="KW-1133">Transmembrane helix</keyword>
<comment type="domain">
    <text evidence="7">The DHHC domain is required for palmitoyltransferase activity.</text>
</comment>
<comment type="subcellular location">
    <subcellularLocation>
        <location evidence="1">Membrane</location>
        <topology evidence="1">Multi-pass membrane protein</topology>
    </subcellularLocation>
</comment>
<dbReference type="EMBL" id="CAJNOG010000289">
    <property type="protein sequence ID" value="CAF1148414.1"/>
    <property type="molecule type" value="Genomic_DNA"/>
</dbReference>
<dbReference type="InterPro" id="IPR001594">
    <property type="entry name" value="Palmitoyltrfase_DHHC"/>
</dbReference>
<dbReference type="Pfam" id="PF01529">
    <property type="entry name" value="DHHC"/>
    <property type="match status" value="1"/>
</dbReference>
<dbReference type="Proteomes" id="UP000663844">
    <property type="component" value="Unassembled WGS sequence"/>
</dbReference>
<evidence type="ECO:0000256" key="2">
    <source>
        <dbReference type="ARBA" id="ARBA00022679"/>
    </source>
</evidence>
<keyword evidence="2 7" id="KW-0808">Transferase</keyword>
<evidence type="ECO:0000256" key="3">
    <source>
        <dbReference type="ARBA" id="ARBA00022692"/>
    </source>
</evidence>
<reference evidence="9" key="1">
    <citation type="submission" date="2021-02" db="EMBL/GenBank/DDBJ databases">
        <authorList>
            <person name="Nowell W R."/>
        </authorList>
    </citation>
    <scope>NUCLEOTIDE SEQUENCE</scope>
</reference>
<protein>
    <recommendedName>
        <fullName evidence="7">Palmitoyltransferase</fullName>
        <ecNumber evidence="7">2.3.1.225</ecNumber>
    </recommendedName>
</protein>
<evidence type="ECO:0000256" key="6">
    <source>
        <dbReference type="ARBA" id="ARBA00023315"/>
    </source>
</evidence>
<comment type="caution">
    <text evidence="9">The sequence shown here is derived from an EMBL/GenBank/DDBJ whole genome shotgun (WGS) entry which is preliminary data.</text>
</comment>
<feature type="transmembrane region" description="Helical" evidence="7">
    <location>
        <begin position="134"/>
        <end position="154"/>
    </location>
</feature>
<feature type="domain" description="Palmitoyltransferase DHHC" evidence="8">
    <location>
        <begin position="91"/>
        <end position="225"/>
    </location>
</feature>
<dbReference type="Proteomes" id="UP000663845">
    <property type="component" value="Unassembled WGS sequence"/>
</dbReference>
<dbReference type="Proteomes" id="UP000663891">
    <property type="component" value="Unassembled WGS sequence"/>
</dbReference>
<dbReference type="InterPro" id="IPR039859">
    <property type="entry name" value="PFA4/ZDH16/20/ERF2-like"/>
</dbReference>
<evidence type="ECO:0000256" key="5">
    <source>
        <dbReference type="ARBA" id="ARBA00023136"/>
    </source>
</evidence>
<evidence type="ECO:0000313" key="9">
    <source>
        <dbReference type="EMBL" id="CAF1146504.1"/>
    </source>
</evidence>
<dbReference type="PANTHER" id="PTHR12246">
    <property type="entry name" value="PALMITOYLTRANSFERASE ZDHHC16"/>
    <property type="match status" value="1"/>
</dbReference>
<evidence type="ECO:0000313" key="12">
    <source>
        <dbReference type="EMBL" id="CAF3629314.1"/>
    </source>
</evidence>
<dbReference type="EC" id="2.3.1.225" evidence="7"/>
<evidence type="ECO:0000313" key="10">
    <source>
        <dbReference type="EMBL" id="CAF1148414.1"/>
    </source>
</evidence>
<keyword evidence="5 7" id="KW-0472">Membrane</keyword>
<feature type="transmembrane region" description="Helical" evidence="7">
    <location>
        <begin position="12"/>
        <end position="34"/>
    </location>
</feature>
<comment type="similarity">
    <text evidence="7">Belongs to the DHHC palmitoyltransferase family.</text>
</comment>
<organism evidence="9 13">
    <name type="scientific">Adineta steineri</name>
    <dbReference type="NCBI Taxonomy" id="433720"/>
    <lineage>
        <taxon>Eukaryota</taxon>
        <taxon>Metazoa</taxon>
        <taxon>Spiralia</taxon>
        <taxon>Gnathifera</taxon>
        <taxon>Rotifera</taxon>
        <taxon>Eurotatoria</taxon>
        <taxon>Bdelloidea</taxon>
        <taxon>Adinetida</taxon>
        <taxon>Adinetidae</taxon>
        <taxon>Adineta</taxon>
    </lineage>
</organism>
<dbReference type="PROSITE" id="PS50216">
    <property type="entry name" value="DHHC"/>
    <property type="match status" value="1"/>
</dbReference>
<feature type="transmembrane region" description="Helical" evidence="7">
    <location>
        <begin position="189"/>
        <end position="207"/>
    </location>
</feature>
<dbReference type="OrthoDB" id="331948at2759"/>
<evidence type="ECO:0000259" key="8">
    <source>
        <dbReference type="Pfam" id="PF01529"/>
    </source>
</evidence>
<accession>A0A814SEV0</accession>
<dbReference type="EMBL" id="CAJOAZ010000367">
    <property type="protein sequence ID" value="CAF3629314.1"/>
    <property type="molecule type" value="Genomic_DNA"/>
</dbReference>
<comment type="catalytic activity">
    <reaction evidence="7">
        <text>L-cysteinyl-[protein] + hexadecanoyl-CoA = S-hexadecanoyl-L-cysteinyl-[protein] + CoA</text>
        <dbReference type="Rhea" id="RHEA:36683"/>
        <dbReference type="Rhea" id="RHEA-COMP:10131"/>
        <dbReference type="Rhea" id="RHEA-COMP:11032"/>
        <dbReference type="ChEBI" id="CHEBI:29950"/>
        <dbReference type="ChEBI" id="CHEBI:57287"/>
        <dbReference type="ChEBI" id="CHEBI:57379"/>
        <dbReference type="ChEBI" id="CHEBI:74151"/>
        <dbReference type="EC" id="2.3.1.225"/>
    </reaction>
</comment>
<feature type="transmembrane region" description="Helical" evidence="7">
    <location>
        <begin position="54"/>
        <end position="79"/>
    </location>
</feature>
<evidence type="ECO:0000256" key="7">
    <source>
        <dbReference type="RuleBase" id="RU079119"/>
    </source>
</evidence>
<gene>
    <name evidence="10" type="ORF">JYZ213_LOCUS23959</name>
    <name evidence="11" type="ORF">OKA104_LOCUS1809</name>
    <name evidence="12" type="ORF">OXD698_LOCUS7856</name>
    <name evidence="9" type="ORF">VCS650_LOCUS22564</name>
</gene>
<keyword evidence="6 7" id="KW-0012">Acyltransferase</keyword>
<dbReference type="Proteomes" id="UP000663881">
    <property type="component" value="Unassembled WGS sequence"/>
</dbReference>
<dbReference type="EMBL" id="CAJNON010000256">
    <property type="protein sequence ID" value="CAF1146504.1"/>
    <property type="molecule type" value="Genomic_DNA"/>
</dbReference>
<evidence type="ECO:0000313" key="13">
    <source>
        <dbReference type="Proteomes" id="UP000663891"/>
    </source>
</evidence>
<sequence length="336" mass="39660">MPNEKVRKILSNSIGCLCIIIFFSLTTYIVYVFYSTIAITTLEEKRYGKFLFHFIFGNWLAINIYFHYIMACITSPGLAKDYQHLARQYPICKKCSFNKPPRTHHCSWCNVCVLRFDHHCPWLNNCVGFYNYRYFFQFCCFMATGCLYAGFFGYREYQISRLGVQVFRHIDSFFKIPDILEDLGVDGFITYYIFILTVPVGFALTGFSCCHAHMISRDETSVERLLQIDYKKDSITYNNSCLDNWKRFLGVYTLGEFIRRILLPSMHKPRGNGITTSDYDINTDLLPHQKGHISYGSNIYHHISDNYLFRKYRSEMSSWRKPHTISREWQHVVKTC</sequence>
<evidence type="ECO:0000313" key="11">
    <source>
        <dbReference type="EMBL" id="CAF3506778.1"/>
    </source>
</evidence>
<dbReference type="AlphaFoldDB" id="A0A814SEV0"/>